<organism evidence="12">
    <name type="scientific">Heterosigma akashiwo</name>
    <name type="common">Chromophytic alga</name>
    <name type="synonym">Heterosigma carterae</name>
    <dbReference type="NCBI Taxonomy" id="2829"/>
    <lineage>
        <taxon>Eukaryota</taxon>
        <taxon>Sar</taxon>
        <taxon>Stramenopiles</taxon>
        <taxon>Ochrophyta</taxon>
        <taxon>Raphidophyceae</taxon>
        <taxon>Chattonellales</taxon>
        <taxon>Chattonellaceae</taxon>
        <taxon>Heterosigma</taxon>
    </lineage>
</organism>
<dbReference type="AlphaFoldDB" id="A0A6V1NUL1"/>
<evidence type="ECO:0000256" key="3">
    <source>
        <dbReference type="ARBA" id="ARBA00022664"/>
    </source>
</evidence>
<feature type="domain" description="RRM" evidence="11">
    <location>
        <begin position="10"/>
        <end position="89"/>
    </location>
</feature>
<dbReference type="EMBL" id="HBIU01009087">
    <property type="protein sequence ID" value="CAE0625022.1"/>
    <property type="molecule type" value="Transcribed_RNA"/>
</dbReference>
<evidence type="ECO:0000313" key="12">
    <source>
        <dbReference type="EMBL" id="CAE0625022.1"/>
    </source>
</evidence>
<dbReference type="GO" id="GO:0003723">
    <property type="term" value="F:RNA binding"/>
    <property type="evidence" value="ECO:0007669"/>
    <property type="project" value="UniProtKB-UniRule"/>
</dbReference>
<evidence type="ECO:0000256" key="10">
    <source>
        <dbReference type="PROSITE-ProRule" id="PRU00176"/>
    </source>
</evidence>
<evidence type="ECO:0000256" key="2">
    <source>
        <dbReference type="ARBA" id="ARBA00007243"/>
    </source>
</evidence>
<dbReference type="InterPro" id="IPR035979">
    <property type="entry name" value="RBD_domain_sf"/>
</dbReference>
<feature type="domain" description="RRM" evidence="11">
    <location>
        <begin position="160"/>
        <end position="234"/>
    </location>
</feature>
<gene>
    <name evidence="12" type="ORF">HAKA00212_LOCUS3689</name>
</gene>
<dbReference type="Gene3D" id="3.30.70.330">
    <property type="match status" value="2"/>
</dbReference>
<keyword evidence="9" id="KW-0687">Ribonucleoprotein</keyword>
<comment type="similarity">
    <text evidence="2">Belongs to the RRM U1 A/B'' family.</text>
</comment>
<dbReference type="SUPFAM" id="SSF54928">
    <property type="entry name" value="RNA-binding domain, RBD"/>
    <property type="match status" value="1"/>
</dbReference>
<comment type="subcellular location">
    <subcellularLocation>
        <location evidence="1">Nucleus</location>
    </subcellularLocation>
</comment>
<evidence type="ECO:0000256" key="1">
    <source>
        <dbReference type="ARBA" id="ARBA00004123"/>
    </source>
</evidence>
<reference evidence="12" key="1">
    <citation type="submission" date="2021-01" db="EMBL/GenBank/DDBJ databases">
        <authorList>
            <person name="Corre E."/>
            <person name="Pelletier E."/>
            <person name="Niang G."/>
            <person name="Scheremetjew M."/>
            <person name="Finn R."/>
            <person name="Kale V."/>
            <person name="Holt S."/>
            <person name="Cochrane G."/>
            <person name="Meng A."/>
            <person name="Brown T."/>
            <person name="Cohen L."/>
        </authorList>
    </citation>
    <scope>NUCLEOTIDE SEQUENCE</scope>
    <source>
        <strain evidence="12">CCMP3107</strain>
    </source>
</reference>
<dbReference type="GO" id="GO:0006397">
    <property type="term" value="P:mRNA processing"/>
    <property type="evidence" value="ECO:0007669"/>
    <property type="project" value="UniProtKB-KW"/>
</dbReference>
<keyword evidence="6 10" id="KW-0694">RNA-binding</keyword>
<evidence type="ECO:0000256" key="6">
    <source>
        <dbReference type="ARBA" id="ARBA00022884"/>
    </source>
</evidence>
<keyword evidence="4" id="KW-0747">Spliceosome</keyword>
<dbReference type="Pfam" id="PF00076">
    <property type="entry name" value="RRM_1"/>
    <property type="match status" value="2"/>
</dbReference>
<dbReference type="PANTHER" id="PTHR10501">
    <property type="entry name" value="U1 SMALL NUCLEAR RIBONUCLEOPROTEIN A/U2 SMALL NUCLEAR RIBONUCLEOPROTEIN B"/>
    <property type="match status" value="1"/>
</dbReference>
<dbReference type="CDD" id="cd12246">
    <property type="entry name" value="RRM1_U1A_like"/>
    <property type="match status" value="1"/>
</dbReference>
<dbReference type="FunFam" id="3.30.70.330:FF:000039">
    <property type="entry name" value="U1 small nuclear ribonucleoprotein A"/>
    <property type="match status" value="1"/>
</dbReference>
<dbReference type="InterPro" id="IPR000504">
    <property type="entry name" value="RRM_dom"/>
</dbReference>
<proteinExistence type="inferred from homology"/>
<dbReference type="FunFam" id="3.30.70.330:FF:000029">
    <property type="entry name" value="U2 small nuclear ribonucleoprotein B"/>
    <property type="match status" value="1"/>
</dbReference>
<dbReference type="PROSITE" id="PS50102">
    <property type="entry name" value="RRM"/>
    <property type="match status" value="2"/>
</dbReference>
<accession>A0A6V1NUL1</accession>
<evidence type="ECO:0000256" key="5">
    <source>
        <dbReference type="ARBA" id="ARBA00022737"/>
    </source>
</evidence>
<dbReference type="SMART" id="SM00360">
    <property type="entry name" value="RRM"/>
    <property type="match status" value="2"/>
</dbReference>
<name>A0A6V1NUL1_HETAK</name>
<keyword evidence="8" id="KW-0539">Nucleus</keyword>
<dbReference type="GO" id="GO:0005681">
    <property type="term" value="C:spliceosomal complex"/>
    <property type="evidence" value="ECO:0007669"/>
    <property type="project" value="UniProtKB-KW"/>
</dbReference>
<keyword evidence="3" id="KW-0507">mRNA processing</keyword>
<evidence type="ECO:0000256" key="8">
    <source>
        <dbReference type="ARBA" id="ARBA00023242"/>
    </source>
</evidence>
<evidence type="ECO:0000256" key="4">
    <source>
        <dbReference type="ARBA" id="ARBA00022728"/>
    </source>
</evidence>
<evidence type="ECO:0000256" key="7">
    <source>
        <dbReference type="ARBA" id="ARBA00023187"/>
    </source>
</evidence>
<keyword evidence="5" id="KW-0677">Repeat</keyword>
<keyword evidence="7" id="KW-0508">mRNA splicing</keyword>
<evidence type="ECO:0000259" key="11">
    <source>
        <dbReference type="PROSITE" id="PS50102"/>
    </source>
</evidence>
<protein>
    <recommendedName>
        <fullName evidence="11">RRM domain-containing protein</fullName>
    </recommendedName>
</protein>
<evidence type="ECO:0000256" key="9">
    <source>
        <dbReference type="ARBA" id="ARBA00023274"/>
    </source>
</evidence>
<dbReference type="GO" id="GO:0030532">
    <property type="term" value="C:small nuclear ribonucleoprotein complex"/>
    <property type="evidence" value="ECO:0007669"/>
    <property type="project" value="UniProtKB-ARBA"/>
</dbReference>
<dbReference type="CDD" id="cd12247">
    <property type="entry name" value="RRM2_U1A_like"/>
    <property type="match status" value="1"/>
</dbReference>
<dbReference type="InterPro" id="IPR012677">
    <property type="entry name" value="Nucleotide-bd_a/b_plait_sf"/>
</dbReference>
<dbReference type="GO" id="GO:0008380">
    <property type="term" value="P:RNA splicing"/>
    <property type="evidence" value="ECO:0007669"/>
    <property type="project" value="UniProtKB-KW"/>
</dbReference>
<sequence length="234" mass="26321">MAATMDKPLETIYINNLNEKIKKDVLKKSLHSIFSQFGKIIEIVACRGLKLRGQAWVCFADTAAATNALRQMQGFPFYEKPMRIAFAKNKSDKVLKREGVYDPAKKRRKMEERKKAAAEKAAAESVAAMEQEPTPAAVVQPAFTAVQQVEQPVPANVPHRILFAQNLPDDCNEMMLDMLFQQYNGYKEVRMVPGKKGLAFIEFGDEMQAGYALQGLNGFKLTPQDLLQLSYARK</sequence>